<evidence type="ECO:0000313" key="4">
    <source>
        <dbReference type="EMBL" id="OAY48545.1"/>
    </source>
</evidence>
<dbReference type="FunFam" id="1.25.40.10:FF:000470">
    <property type="entry name" value="Pentatricopeptide repeat-containing protein At5g66520"/>
    <property type="match status" value="1"/>
</dbReference>
<evidence type="ECO:0008006" key="5">
    <source>
        <dbReference type="Google" id="ProtNLM"/>
    </source>
</evidence>
<proteinExistence type="inferred from homology"/>
<dbReference type="GO" id="GO:0009451">
    <property type="term" value="P:RNA modification"/>
    <property type="evidence" value="ECO:0007669"/>
    <property type="project" value="InterPro"/>
</dbReference>
<dbReference type="EMBL" id="CM004392">
    <property type="protein sequence ID" value="OAY48545.1"/>
    <property type="molecule type" value="Genomic_DNA"/>
</dbReference>
<dbReference type="GO" id="GO:0003729">
    <property type="term" value="F:mRNA binding"/>
    <property type="evidence" value="ECO:0007669"/>
    <property type="project" value="UniProtKB-ARBA"/>
</dbReference>
<dbReference type="InterPro" id="IPR002885">
    <property type="entry name" value="PPR_rpt"/>
</dbReference>
<sequence>MRVPHVSCIKSQHLIAKPLSSPFLRSDIHVRSVSPHRENYKKWNTKHSYVLSNPLLSLLENCRSLSQLMQIQAKIICTGFINNGFASSRLIAFCAVSESRNLDYCIKILYNTQNPSAFSWNVAIRGYLETENPEEAILLYKRMLRSGGSRPDNYTYPLLFKVCASLLLNCLGHQIRSHVLLLGLDKDNFVYNAMIYMLASVGELELARKVFDEGCVRNLVSWNSLINGYARSGKAREALMIYEEMMKEQVQCDEVTMIGVISSCAQLEKWKLGREFHQYLKENGLNLTIPLANALMDMYVKCRDLEAAKAIFDNMTDKTVVSWTTMIVGYARQGLLSTARKCFCAMPEKNVVTWNAIIGSYVKAEQSKEALVLFHEMQASNIKPDAVTMIHCLSACSQLGALEIGIWFHHYIEKYNIPVDVVLGTALVDMYAKCGNITKALQVFHEMSGRNSLTWTAIICGLALNGNPHDAISYFSNMIDIGVMPDEITFLGVLSACCHGGLVEEGRKCFTQMKSRFNLSPQLKHYSCMVDLLGRAGLLEEAEQLIKSMPLEADAVVWGAFFFACRIHGNLLMGEKAALKLLELDPSDSGIYVLLANMYREANMLEEARKVRKMMGQRGVEKIPGSSAIEVNGIVYEFIVMDKLHSQSEQIYESETFKYKKVDHCVKEEQAGRCLNVTHPPSPSGL</sequence>
<dbReference type="PROSITE" id="PS51375">
    <property type="entry name" value="PPR"/>
    <property type="match status" value="7"/>
</dbReference>
<dbReference type="InterPro" id="IPR046848">
    <property type="entry name" value="E_motif"/>
</dbReference>
<dbReference type="Gene3D" id="1.25.40.10">
    <property type="entry name" value="Tetratricopeptide repeat domain"/>
    <property type="match status" value="4"/>
</dbReference>
<organism evidence="4">
    <name type="scientific">Manihot esculenta</name>
    <name type="common">Cassava</name>
    <name type="synonym">Jatropha manihot</name>
    <dbReference type="NCBI Taxonomy" id="3983"/>
    <lineage>
        <taxon>Eukaryota</taxon>
        <taxon>Viridiplantae</taxon>
        <taxon>Streptophyta</taxon>
        <taxon>Embryophyta</taxon>
        <taxon>Tracheophyta</taxon>
        <taxon>Spermatophyta</taxon>
        <taxon>Magnoliopsida</taxon>
        <taxon>eudicotyledons</taxon>
        <taxon>Gunneridae</taxon>
        <taxon>Pentapetalae</taxon>
        <taxon>rosids</taxon>
        <taxon>fabids</taxon>
        <taxon>Malpighiales</taxon>
        <taxon>Euphorbiaceae</taxon>
        <taxon>Crotonoideae</taxon>
        <taxon>Manihoteae</taxon>
        <taxon>Manihot</taxon>
    </lineage>
</organism>
<feature type="repeat" description="PPR" evidence="3">
    <location>
        <begin position="486"/>
        <end position="516"/>
    </location>
</feature>
<feature type="repeat" description="PPR" evidence="3">
    <location>
        <begin position="350"/>
        <end position="384"/>
    </location>
</feature>
<dbReference type="FunFam" id="1.25.40.10:FF:000690">
    <property type="entry name" value="Pentatricopeptide repeat-containing protein"/>
    <property type="match status" value="1"/>
</dbReference>
<accession>A0A2C9VTL3</accession>
<feature type="repeat" description="PPR" evidence="3">
    <location>
        <begin position="420"/>
        <end position="450"/>
    </location>
</feature>
<evidence type="ECO:0000256" key="2">
    <source>
        <dbReference type="ARBA" id="ARBA00022737"/>
    </source>
</evidence>
<gene>
    <name evidence="4" type="ORF">MANES_06G165900</name>
</gene>
<dbReference type="InterPro" id="IPR046960">
    <property type="entry name" value="PPR_At4g14850-like_plant"/>
</dbReference>
<evidence type="ECO:0000256" key="3">
    <source>
        <dbReference type="PROSITE-ProRule" id="PRU00708"/>
    </source>
</evidence>
<dbReference type="PANTHER" id="PTHR47926:SF436">
    <property type="entry name" value="PENTATRICOPEPTIDE REPEAT-CONTAINING PROTEIN ELI1, CHLOROPLASTIC-LIKE ISOFORM X2"/>
    <property type="match status" value="1"/>
</dbReference>
<feature type="repeat" description="PPR" evidence="3">
    <location>
        <begin position="116"/>
        <end position="150"/>
    </location>
</feature>
<dbReference type="NCBIfam" id="TIGR00756">
    <property type="entry name" value="PPR"/>
    <property type="match status" value="8"/>
</dbReference>
<keyword evidence="2" id="KW-0677">Repeat</keyword>
<feature type="repeat" description="PPR" evidence="3">
    <location>
        <begin position="451"/>
        <end position="485"/>
    </location>
</feature>
<feature type="repeat" description="PPR" evidence="3">
    <location>
        <begin position="218"/>
        <end position="252"/>
    </location>
</feature>
<dbReference type="Pfam" id="PF20431">
    <property type="entry name" value="E_motif"/>
    <property type="match status" value="1"/>
</dbReference>
<dbReference type="Pfam" id="PF01535">
    <property type="entry name" value="PPR"/>
    <property type="match status" value="4"/>
</dbReference>
<dbReference type="PANTHER" id="PTHR47926">
    <property type="entry name" value="PENTATRICOPEPTIDE REPEAT-CONTAINING PROTEIN"/>
    <property type="match status" value="1"/>
</dbReference>
<dbReference type="FunFam" id="1.25.40.10:FF:000348">
    <property type="entry name" value="Pentatricopeptide repeat-containing protein chloroplastic"/>
    <property type="match status" value="1"/>
</dbReference>
<name>A0A2C9VTL3_MANES</name>
<dbReference type="InterPro" id="IPR011990">
    <property type="entry name" value="TPR-like_helical_dom_sf"/>
</dbReference>
<feature type="repeat" description="PPR" evidence="3">
    <location>
        <begin position="319"/>
        <end position="349"/>
    </location>
</feature>
<protein>
    <recommendedName>
        <fullName evidence="5">Pentacotripeptide-repeat region of PRORP domain-containing protein</fullName>
    </recommendedName>
</protein>
<reference evidence="4" key="1">
    <citation type="submission" date="2016-02" db="EMBL/GenBank/DDBJ databases">
        <title>WGS assembly of Manihot esculenta.</title>
        <authorList>
            <person name="Bredeson J.V."/>
            <person name="Prochnik S.E."/>
            <person name="Lyons J.B."/>
            <person name="Schmutz J."/>
            <person name="Grimwood J."/>
            <person name="Vrebalov J."/>
            <person name="Bart R.S."/>
            <person name="Amuge T."/>
            <person name="Ferguson M.E."/>
            <person name="Green R."/>
            <person name="Putnam N."/>
            <person name="Stites J."/>
            <person name="Rounsley S."/>
            <person name="Rokhsar D.S."/>
        </authorList>
    </citation>
    <scope>NUCLEOTIDE SEQUENCE [LARGE SCALE GENOMIC DNA]</scope>
    <source>
        <tissue evidence="4">Leaf</tissue>
    </source>
</reference>
<evidence type="ECO:0000256" key="1">
    <source>
        <dbReference type="ARBA" id="ARBA00006643"/>
    </source>
</evidence>
<dbReference type="AlphaFoldDB" id="A0A2C9VTL3"/>
<dbReference type="Pfam" id="PF13041">
    <property type="entry name" value="PPR_2"/>
    <property type="match status" value="4"/>
</dbReference>
<comment type="similarity">
    <text evidence="1">Belongs to the PPR family. PCMP-H subfamily.</text>
</comment>